<proteinExistence type="predicted"/>
<accession>M5UA91</accession>
<sequence length="56" mass="6231">MMRMSLFSVGSRLFSSAASRLCFNLDAADGLLCRNQKNFRSEWSGEFIAGVVVTPR</sequence>
<reference evidence="1 2" key="1">
    <citation type="journal article" date="2013" name="Mar. Genomics">
        <title>Expression of sulfatases in Rhodopirellula baltica and the diversity of sulfatases in the genus Rhodopirellula.</title>
        <authorList>
            <person name="Wegner C.E."/>
            <person name="Richter-Heitmann T."/>
            <person name="Klindworth A."/>
            <person name="Klockow C."/>
            <person name="Richter M."/>
            <person name="Achstetter T."/>
            <person name="Glockner F.O."/>
            <person name="Harder J."/>
        </authorList>
    </citation>
    <scope>NUCLEOTIDE SEQUENCE [LARGE SCALE GENOMIC DNA]</scope>
    <source>
        <strain evidence="1 2">SM41</strain>
    </source>
</reference>
<evidence type="ECO:0000313" key="1">
    <source>
        <dbReference type="EMBL" id="EMI54756.1"/>
    </source>
</evidence>
<dbReference type="Proteomes" id="UP000011885">
    <property type="component" value="Unassembled WGS sequence"/>
</dbReference>
<comment type="caution">
    <text evidence="1">The sequence shown here is derived from an EMBL/GenBank/DDBJ whole genome shotgun (WGS) entry which is preliminary data.</text>
</comment>
<name>M5UA91_9BACT</name>
<gene>
    <name evidence="1" type="ORF">RSSM_03872</name>
</gene>
<keyword evidence="2" id="KW-1185">Reference proteome</keyword>
<dbReference type="AlphaFoldDB" id="M5UA91"/>
<evidence type="ECO:0000313" key="2">
    <source>
        <dbReference type="Proteomes" id="UP000011885"/>
    </source>
</evidence>
<dbReference type="EMBL" id="ANOH01000263">
    <property type="protein sequence ID" value="EMI54756.1"/>
    <property type="molecule type" value="Genomic_DNA"/>
</dbReference>
<organism evidence="1 2">
    <name type="scientific">Rhodopirellula sallentina SM41</name>
    <dbReference type="NCBI Taxonomy" id="1263870"/>
    <lineage>
        <taxon>Bacteria</taxon>
        <taxon>Pseudomonadati</taxon>
        <taxon>Planctomycetota</taxon>
        <taxon>Planctomycetia</taxon>
        <taxon>Pirellulales</taxon>
        <taxon>Pirellulaceae</taxon>
        <taxon>Rhodopirellula</taxon>
    </lineage>
</organism>
<protein>
    <submittedName>
        <fullName evidence="1">Secreted protein</fullName>
    </submittedName>
</protein>